<proteinExistence type="predicted"/>
<sequence length="265" mass="28715">MGAYERHLIKGVPLFIENIETARSPPRVGISLGAAGEYLLSCTGRWVPHTGCPVKDLQAEAQLEFILIQQDLRVQFAHLVVKRQLVTEMEMLRSSTQPSSHGERGAQQPSGSLPGAGLPAPINSVKWDIPTTSLAAGAPRSASALGQPAPHGSGARRSDQGGQEELLHCIKPAIEYMRLRLHYGLGGLAAAQFGKPTALDVLRQDVDALGHETRELHGRVNRRVPASAFKGLRRSLDALAYEAHGQMPFYGPQWYSPHSAYGYSS</sequence>
<evidence type="ECO:0000256" key="1">
    <source>
        <dbReference type="SAM" id="MobiDB-lite"/>
    </source>
</evidence>
<organism evidence="2 3">
    <name type="scientific">Phytophthora palmivora</name>
    <dbReference type="NCBI Taxonomy" id="4796"/>
    <lineage>
        <taxon>Eukaryota</taxon>
        <taxon>Sar</taxon>
        <taxon>Stramenopiles</taxon>
        <taxon>Oomycota</taxon>
        <taxon>Peronosporomycetes</taxon>
        <taxon>Peronosporales</taxon>
        <taxon>Peronosporaceae</taxon>
        <taxon>Phytophthora</taxon>
    </lineage>
</organism>
<protein>
    <recommendedName>
        <fullName evidence="4">ATP-binding cassette (ABC) Superfamily</fullName>
    </recommendedName>
</protein>
<accession>A0A2P4X4H7</accession>
<name>A0A2P4X4H7_9STRA</name>
<evidence type="ECO:0008006" key="4">
    <source>
        <dbReference type="Google" id="ProtNLM"/>
    </source>
</evidence>
<comment type="caution">
    <text evidence="2">The sequence shown here is derived from an EMBL/GenBank/DDBJ whole genome shotgun (WGS) entry which is preliminary data.</text>
</comment>
<evidence type="ECO:0000313" key="3">
    <source>
        <dbReference type="Proteomes" id="UP000237271"/>
    </source>
</evidence>
<dbReference type="EMBL" id="NCKW01016870">
    <property type="protein sequence ID" value="POM60439.1"/>
    <property type="molecule type" value="Genomic_DNA"/>
</dbReference>
<feature type="region of interest" description="Disordered" evidence="1">
    <location>
        <begin position="138"/>
        <end position="162"/>
    </location>
</feature>
<reference evidence="2 3" key="1">
    <citation type="journal article" date="2017" name="Genome Biol. Evol.">
        <title>Phytophthora megakarya and P. palmivora, closely related causal agents of cacao black pod rot, underwent increases in genome sizes and gene numbers by different mechanisms.</title>
        <authorList>
            <person name="Ali S.S."/>
            <person name="Shao J."/>
            <person name="Lary D.J."/>
            <person name="Kronmiller B."/>
            <person name="Shen D."/>
            <person name="Strem M.D."/>
            <person name="Amoako-Attah I."/>
            <person name="Akrofi A.Y."/>
            <person name="Begoude B.A."/>
            <person name="Ten Hoopen G.M."/>
            <person name="Coulibaly K."/>
            <person name="Kebe B.I."/>
            <person name="Melnick R.L."/>
            <person name="Guiltinan M.J."/>
            <person name="Tyler B.M."/>
            <person name="Meinhardt L.W."/>
            <person name="Bailey B.A."/>
        </authorList>
    </citation>
    <scope>NUCLEOTIDE SEQUENCE [LARGE SCALE GENOMIC DNA]</scope>
    <source>
        <strain evidence="3">sbr112.9</strain>
    </source>
</reference>
<feature type="region of interest" description="Disordered" evidence="1">
    <location>
        <begin position="92"/>
        <end position="117"/>
    </location>
</feature>
<gene>
    <name evidence="2" type="ORF">PHPALM_30710</name>
</gene>
<evidence type="ECO:0000313" key="2">
    <source>
        <dbReference type="EMBL" id="POM60439.1"/>
    </source>
</evidence>
<dbReference type="Proteomes" id="UP000237271">
    <property type="component" value="Unassembled WGS sequence"/>
</dbReference>
<keyword evidence="3" id="KW-1185">Reference proteome</keyword>
<dbReference type="AlphaFoldDB" id="A0A2P4X4H7"/>